<feature type="binding site" evidence="12">
    <location>
        <position position="527"/>
    </location>
    <ligand>
        <name>Zn(2+)</name>
        <dbReference type="ChEBI" id="CHEBI:29105"/>
        <label>2</label>
    </ligand>
</feature>
<dbReference type="HAMAP" id="MF_00983">
    <property type="entry name" value="PriA"/>
    <property type="match status" value="1"/>
</dbReference>
<evidence type="ECO:0000259" key="13">
    <source>
        <dbReference type="PROSITE" id="PS51192"/>
    </source>
</evidence>
<dbReference type="PROSITE" id="PS51192">
    <property type="entry name" value="HELICASE_ATP_BIND_1"/>
    <property type="match status" value="1"/>
</dbReference>
<evidence type="ECO:0000256" key="2">
    <source>
        <dbReference type="ARBA" id="ARBA00022705"/>
    </source>
</evidence>
<feature type="binding site" evidence="12">
    <location>
        <position position="497"/>
    </location>
    <ligand>
        <name>Zn(2+)</name>
        <dbReference type="ChEBI" id="CHEBI:29105"/>
        <label>1</label>
    </ligand>
</feature>
<comment type="caution">
    <text evidence="15">The sequence shown here is derived from an EMBL/GenBank/DDBJ whole genome shotgun (WGS) entry which is preliminary data.</text>
</comment>
<dbReference type="CDD" id="cd17929">
    <property type="entry name" value="DEXHc_priA"/>
    <property type="match status" value="1"/>
</dbReference>
<dbReference type="NCBIfam" id="TIGR00595">
    <property type="entry name" value="priA"/>
    <property type="match status" value="1"/>
</dbReference>
<feature type="domain" description="Helicase ATP-binding" evidence="13">
    <location>
        <begin position="269"/>
        <end position="435"/>
    </location>
</feature>
<dbReference type="RefSeq" id="WP_133444322.1">
    <property type="nucleotide sequence ID" value="NZ_SCWB01000015.1"/>
</dbReference>
<evidence type="ECO:0000256" key="7">
    <source>
        <dbReference type="ARBA" id="ARBA00022833"/>
    </source>
</evidence>
<keyword evidence="6 12" id="KW-0347">Helicase</keyword>
<dbReference type="GO" id="GO:0006302">
    <property type="term" value="P:double-strand break repair"/>
    <property type="evidence" value="ECO:0007669"/>
    <property type="project" value="InterPro"/>
</dbReference>
<feature type="binding site" evidence="12">
    <location>
        <position position="524"/>
    </location>
    <ligand>
        <name>Zn(2+)</name>
        <dbReference type="ChEBI" id="CHEBI:29105"/>
        <label>2</label>
    </ligand>
</feature>
<dbReference type="EMBL" id="SCWB01000015">
    <property type="protein sequence ID" value="TDM07312.1"/>
    <property type="molecule type" value="Genomic_DNA"/>
</dbReference>
<protein>
    <recommendedName>
        <fullName evidence="12">Replication restart protein PriA</fullName>
    </recommendedName>
    <alternativeName>
        <fullName evidence="12">ATP-dependent DNA helicase PriA</fullName>
        <ecNumber evidence="12">5.6.2.4</ecNumber>
    </alternativeName>
    <alternativeName>
        <fullName evidence="12">DNA 3'-5' helicase PriA</fullName>
    </alternativeName>
</protein>
<dbReference type="GO" id="GO:1990077">
    <property type="term" value="C:primosome complex"/>
    <property type="evidence" value="ECO:0007669"/>
    <property type="project" value="UniProtKB-UniRule"/>
</dbReference>
<evidence type="ECO:0000256" key="12">
    <source>
        <dbReference type="HAMAP-Rule" id="MF_00983"/>
    </source>
</evidence>
<dbReference type="Pfam" id="PF00271">
    <property type="entry name" value="Helicase_C"/>
    <property type="match status" value="1"/>
</dbReference>
<evidence type="ECO:0000259" key="14">
    <source>
        <dbReference type="PROSITE" id="PS51194"/>
    </source>
</evidence>
<dbReference type="PANTHER" id="PTHR30580">
    <property type="entry name" value="PRIMOSOMAL PROTEIN N"/>
    <property type="match status" value="1"/>
</dbReference>
<dbReference type="GO" id="GO:0008270">
    <property type="term" value="F:zinc ion binding"/>
    <property type="evidence" value="ECO:0007669"/>
    <property type="project" value="UniProtKB-UniRule"/>
</dbReference>
<dbReference type="Pfam" id="PF18074">
    <property type="entry name" value="PriA_C"/>
    <property type="match status" value="1"/>
</dbReference>
<feature type="binding site" evidence="12">
    <location>
        <position position="540"/>
    </location>
    <ligand>
        <name>Zn(2+)</name>
        <dbReference type="ChEBI" id="CHEBI:29105"/>
        <label>1</label>
    </ligand>
</feature>
<feature type="domain" description="Helicase C-terminal" evidence="14">
    <location>
        <begin position="521"/>
        <end position="689"/>
    </location>
</feature>
<evidence type="ECO:0000256" key="6">
    <source>
        <dbReference type="ARBA" id="ARBA00022806"/>
    </source>
</evidence>
<keyword evidence="3 12" id="KW-0479">Metal-binding</keyword>
<dbReference type="InterPro" id="IPR041222">
    <property type="entry name" value="PriA_3primeBD"/>
</dbReference>
<proteinExistence type="inferred from homology"/>
<dbReference type="NCBIfam" id="NF004066">
    <property type="entry name" value="PRK05580.1-3"/>
    <property type="match status" value="1"/>
</dbReference>
<dbReference type="GO" id="GO:0006270">
    <property type="term" value="P:DNA replication initiation"/>
    <property type="evidence" value="ECO:0007669"/>
    <property type="project" value="TreeGrafter"/>
</dbReference>
<dbReference type="InterPro" id="IPR040498">
    <property type="entry name" value="PriA_CRR"/>
</dbReference>
<dbReference type="InterPro" id="IPR006935">
    <property type="entry name" value="Helicase/UvrB_N"/>
</dbReference>
<evidence type="ECO:0000256" key="11">
    <source>
        <dbReference type="ARBA" id="ARBA00048988"/>
    </source>
</evidence>
<dbReference type="InterPro" id="IPR027417">
    <property type="entry name" value="P-loop_NTPase"/>
</dbReference>
<dbReference type="InterPro" id="IPR042115">
    <property type="entry name" value="PriA_3primeBD_sf"/>
</dbReference>
<dbReference type="GO" id="GO:0043138">
    <property type="term" value="F:3'-5' DNA helicase activity"/>
    <property type="evidence" value="ECO:0007669"/>
    <property type="project" value="UniProtKB-EC"/>
</dbReference>
<keyword evidence="10 12" id="KW-0413">Isomerase</keyword>
<comment type="catalytic activity">
    <reaction evidence="12">
        <text>Couples ATP hydrolysis with the unwinding of duplex DNA by translocating in the 3'-5' direction.</text>
        <dbReference type="EC" id="5.6.2.4"/>
    </reaction>
</comment>
<dbReference type="InterPro" id="IPR005259">
    <property type="entry name" value="PriA"/>
</dbReference>
<dbReference type="AlphaFoldDB" id="A0A4R6BTB4"/>
<feature type="binding site" evidence="12">
    <location>
        <position position="509"/>
    </location>
    <ligand>
        <name>Zn(2+)</name>
        <dbReference type="ChEBI" id="CHEBI:29105"/>
        <label>2</label>
    </ligand>
</feature>
<keyword evidence="4 12" id="KW-0547">Nucleotide-binding</keyword>
<evidence type="ECO:0000256" key="8">
    <source>
        <dbReference type="ARBA" id="ARBA00022840"/>
    </source>
</evidence>
<dbReference type="SUPFAM" id="SSF52540">
    <property type="entry name" value="P-loop containing nucleoside triphosphate hydrolases"/>
    <property type="match status" value="1"/>
</dbReference>
<dbReference type="InterPro" id="IPR001650">
    <property type="entry name" value="Helicase_C-like"/>
</dbReference>
<dbReference type="PANTHER" id="PTHR30580:SF0">
    <property type="entry name" value="PRIMOSOMAL PROTEIN N"/>
    <property type="match status" value="1"/>
</dbReference>
<reference evidence="15 16" key="1">
    <citation type="submission" date="2019-01" db="EMBL/GenBank/DDBJ databases">
        <title>Draft genome sequences of the type strains of six Macrococcus species.</title>
        <authorList>
            <person name="Mazhar S."/>
            <person name="Altermann E."/>
            <person name="Hill C."/>
            <person name="Mcauliffe O."/>
        </authorList>
    </citation>
    <scope>NUCLEOTIDE SEQUENCE [LARGE SCALE GENOMIC DNA]</scope>
    <source>
        <strain evidence="15 16">CCM4815</strain>
    </source>
</reference>
<dbReference type="InterPro" id="IPR041236">
    <property type="entry name" value="PriA_C"/>
</dbReference>
<dbReference type="InterPro" id="IPR014001">
    <property type="entry name" value="Helicase_ATP-bd"/>
</dbReference>
<keyword evidence="5 12" id="KW-0378">Hydrolase</keyword>
<dbReference type="SMART" id="SM00490">
    <property type="entry name" value="HELICc"/>
    <property type="match status" value="1"/>
</dbReference>
<evidence type="ECO:0000256" key="1">
    <source>
        <dbReference type="ARBA" id="ARBA00022515"/>
    </source>
</evidence>
<dbReference type="CDD" id="cd18804">
    <property type="entry name" value="SF2_C_priA"/>
    <property type="match status" value="1"/>
</dbReference>
<feature type="binding site" evidence="12">
    <location>
        <position position="506"/>
    </location>
    <ligand>
        <name>Zn(2+)</name>
        <dbReference type="ChEBI" id="CHEBI:29105"/>
        <label>2</label>
    </ligand>
</feature>
<evidence type="ECO:0000313" key="16">
    <source>
        <dbReference type="Proteomes" id="UP000294802"/>
    </source>
</evidence>
<dbReference type="Pfam" id="PF17764">
    <property type="entry name" value="PriA_3primeBD"/>
    <property type="match status" value="1"/>
</dbReference>
<dbReference type="Gene3D" id="3.40.50.300">
    <property type="entry name" value="P-loop containing nucleotide triphosphate hydrolases"/>
    <property type="match status" value="2"/>
</dbReference>
<keyword evidence="7 12" id="KW-0862">Zinc</keyword>
<keyword evidence="9 12" id="KW-0238">DNA-binding</keyword>
<dbReference type="PROSITE" id="PS51194">
    <property type="entry name" value="HELICASE_CTER"/>
    <property type="match status" value="1"/>
</dbReference>
<evidence type="ECO:0000313" key="15">
    <source>
        <dbReference type="EMBL" id="TDM07312.1"/>
    </source>
</evidence>
<organism evidence="15 16">
    <name type="scientific">Macrococcus lamae</name>
    <dbReference type="NCBI Taxonomy" id="198484"/>
    <lineage>
        <taxon>Bacteria</taxon>
        <taxon>Bacillati</taxon>
        <taxon>Bacillota</taxon>
        <taxon>Bacilli</taxon>
        <taxon>Bacillales</taxon>
        <taxon>Staphylococcaceae</taxon>
        <taxon>Macrococcus</taxon>
    </lineage>
</organism>
<dbReference type="GO" id="GO:0006310">
    <property type="term" value="P:DNA recombination"/>
    <property type="evidence" value="ECO:0007669"/>
    <property type="project" value="InterPro"/>
</dbReference>
<evidence type="ECO:0000256" key="4">
    <source>
        <dbReference type="ARBA" id="ARBA00022741"/>
    </source>
</evidence>
<dbReference type="GO" id="GO:0006269">
    <property type="term" value="P:DNA replication, synthesis of primer"/>
    <property type="evidence" value="ECO:0007669"/>
    <property type="project" value="UniProtKB-KW"/>
</dbReference>
<dbReference type="Pfam" id="PF04851">
    <property type="entry name" value="ResIII"/>
    <property type="match status" value="1"/>
</dbReference>
<dbReference type="Gene3D" id="3.40.1440.60">
    <property type="entry name" value="PriA, 3(prime) DNA-binding domain"/>
    <property type="match status" value="1"/>
</dbReference>
<dbReference type="FunFam" id="3.40.1440.60:FF:000001">
    <property type="entry name" value="Primosomal protein N"/>
    <property type="match status" value="1"/>
</dbReference>
<accession>A0A4R6BTB4</accession>
<name>A0A4R6BTB4_9STAP</name>
<gene>
    <name evidence="12 15" type="primary">priA</name>
    <name evidence="15" type="ORF">ERX29_08835</name>
</gene>
<dbReference type="GO" id="GO:0005524">
    <property type="term" value="F:ATP binding"/>
    <property type="evidence" value="ECO:0007669"/>
    <property type="project" value="UniProtKB-UniRule"/>
</dbReference>
<comment type="function">
    <text evidence="12">Initiates the restart of stalled replication forks, which reloads the replicative helicase on sites other than the origin of replication. Recognizes and binds to abandoned replication forks and remodels them to uncover a helicase loading site. Promotes assembly of the primosome at these replication forks.</text>
</comment>
<dbReference type="Pfam" id="PF18319">
    <property type="entry name" value="Zn_ribbon_PriA"/>
    <property type="match status" value="1"/>
</dbReference>
<dbReference type="OrthoDB" id="9759544at2"/>
<evidence type="ECO:0000256" key="3">
    <source>
        <dbReference type="ARBA" id="ARBA00022723"/>
    </source>
</evidence>
<keyword evidence="8 12" id="KW-0067">ATP-binding</keyword>
<dbReference type="GO" id="GO:0016887">
    <property type="term" value="F:ATP hydrolysis activity"/>
    <property type="evidence" value="ECO:0007669"/>
    <property type="project" value="RHEA"/>
</dbReference>
<feature type="binding site" evidence="12">
    <location>
        <position position="537"/>
    </location>
    <ligand>
        <name>Zn(2+)</name>
        <dbReference type="ChEBI" id="CHEBI:29105"/>
        <label>1</label>
    </ligand>
</feature>
<dbReference type="EC" id="5.6.2.4" evidence="12"/>
<comment type="similarity">
    <text evidence="12">Belongs to the helicase family. PriA subfamily.</text>
</comment>
<dbReference type="GO" id="GO:0003677">
    <property type="term" value="F:DNA binding"/>
    <property type="evidence" value="ECO:0007669"/>
    <property type="project" value="UniProtKB-UniRule"/>
</dbReference>
<comment type="cofactor">
    <cofactor evidence="12">
        <name>Zn(2+)</name>
        <dbReference type="ChEBI" id="CHEBI:29105"/>
    </cofactor>
    <text evidence="12">Binds 2 zinc ions per subunit.</text>
</comment>
<dbReference type="FunFam" id="3.40.50.300:FF:000489">
    <property type="entry name" value="Primosome assembly protein PriA"/>
    <property type="match status" value="1"/>
</dbReference>
<evidence type="ECO:0000256" key="10">
    <source>
        <dbReference type="ARBA" id="ARBA00023235"/>
    </source>
</evidence>
<evidence type="ECO:0000256" key="5">
    <source>
        <dbReference type="ARBA" id="ARBA00022801"/>
    </source>
</evidence>
<dbReference type="SMART" id="SM00487">
    <property type="entry name" value="DEXDc"/>
    <property type="match status" value="1"/>
</dbReference>
<keyword evidence="2 12" id="KW-0235">DNA replication</keyword>
<dbReference type="Proteomes" id="UP000294802">
    <property type="component" value="Unassembled WGS sequence"/>
</dbReference>
<keyword evidence="1 12" id="KW-0639">Primosome</keyword>
<feature type="binding site" evidence="12">
    <location>
        <position position="500"/>
    </location>
    <ligand>
        <name>Zn(2+)</name>
        <dbReference type="ChEBI" id="CHEBI:29105"/>
        <label>1</label>
    </ligand>
</feature>
<evidence type="ECO:0000256" key="9">
    <source>
        <dbReference type="ARBA" id="ARBA00023125"/>
    </source>
</evidence>
<sequence>MYAKIVVDVNAKRVDKLFDYAVPAELEKLMAVGMRVVVPFGPRKIQGYVIELFEGDSDRQLKAIHCIQDVTPELNSELIELSAWMQKTHIAKRIAVLDVMLPNAVKGKYHKVYRLVDEDVPENIKVLFNKQGMKKIGECSLNDITLLRPLIESGEVIEDIDVSQQQRIKTQKAVTLADMDVDSALNSLRTDKQKSLVELVADNKIMTLKELKDMDYSPAVVNGVVKKGLLKKIDVEDVRDPYKDRVFFADEKKTLLPEQQEAYNAVKEAIDAERNDVFLLHGITGSGKTEVYLQTISDVLDKGMTALMLVPEIALTPQMVERFKARFGDEVAVLHSGLSAGERYDEWRKIRSGEARVSVGARSSVFAPFKHLGLIIIDEEHEASYKQADYPRYHARDIALWRAEYHQCPVILGSATPSLESYARAEKGVYTMLTINERANQFPVPSVHVVNMREELAAGNRSMFSETLTTAINDRIQKGEQIVLFLNRRGHAQFMLCRDCGYVPQCPNCDISLTYHKVTDDLKCHYCGYKEPKVLKCPSCDSDHIREMGVGTQKVEELIYKHFDGAKVIRMDNDTTTRKGSHERLLSQFKNGEANILLGTQMIAKGLDFPNITLVGVLNADTMLNLPDFRSAERTYQLLTQVAGRAGRAEKEGHVIIQTYNPDHYAIEHAKNNDFLGFYNQEMQFRKVGKYPPYFYLVNLVFSHRDMKEVLLESRHIHEVLLQHLSPGSFVLGPAPCAIGRINNQYRFQIIIKFKSEPDLLTALMYLDDYYYDKFVKDKFSLSIDINPQSMM</sequence>
<comment type="subunit">
    <text evidence="12">Component of the replication restart primosome.</text>
</comment>
<comment type="catalytic activity">
    <reaction evidence="11 12">
        <text>ATP + H2O = ADP + phosphate + H(+)</text>
        <dbReference type="Rhea" id="RHEA:13065"/>
        <dbReference type="ChEBI" id="CHEBI:15377"/>
        <dbReference type="ChEBI" id="CHEBI:15378"/>
        <dbReference type="ChEBI" id="CHEBI:30616"/>
        <dbReference type="ChEBI" id="CHEBI:43474"/>
        <dbReference type="ChEBI" id="CHEBI:456216"/>
        <dbReference type="EC" id="5.6.2.4"/>
    </reaction>
</comment>
<keyword evidence="16" id="KW-1185">Reference proteome</keyword>